<proteinExistence type="predicted"/>
<dbReference type="Proteomes" id="UP000805704">
    <property type="component" value="Chromosome 20"/>
</dbReference>
<dbReference type="EMBL" id="CM024808">
    <property type="protein sequence ID" value="KAG8006771.1"/>
    <property type="molecule type" value="Genomic_DNA"/>
</dbReference>
<comment type="caution">
    <text evidence="1">The sequence shown here is derived from an EMBL/GenBank/DDBJ whole genome shotgun (WGS) entry which is preliminary data.</text>
</comment>
<accession>A0ACB7F146</accession>
<evidence type="ECO:0000313" key="1">
    <source>
        <dbReference type="EMBL" id="KAG8006771.1"/>
    </source>
</evidence>
<evidence type="ECO:0000313" key="2">
    <source>
        <dbReference type="Proteomes" id="UP000805704"/>
    </source>
</evidence>
<keyword evidence="2" id="KW-1185">Reference proteome</keyword>
<reference evidence="1" key="1">
    <citation type="submission" date="2020-04" db="EMBL/GenBank/DDBJ databases">
        <title>A chromosome-scale assembly and high-density genetic map of the yellow drum (Nibea albiflora) genome.</title>
        <authorList>
            <person name="Xu D."/>
            <person name="Zhang W."/>
            <person name="Chen R."/>
            <person name="Tan P."/>
            <person name="Wang L."/>
            <person name="Song H."/>
            <person name="Tian L."/>
            <person name="Zhu Q."/>
            <person name="Wang B."/>
        </authorList>
    </citation>
    <scope>NUCLEOTIDE SEQUENCE</scope>
    <source>
        <strain evidence="1">ZJHYS-2018</strain>
    </source>
</reference>
<organism evidence="1 2">
    <name type="scientific">Nibea albiflora</name>
    <name type="common">Yellow drum</name>
    <name type="synonym">Corvina albiflora</name>
    <dbReference type="NCBI Taxonomy" id="240163"/>
    <lineage>
        <taxon>Eukaryota</taxon>
        <taxon>Metazoa</taxon>
        <taxon>Chordata</taxon>
        <taxon>Craniata</taxon>
        <taxon>Vertebrata</taxon>
        <taxon>Euteleostomi</taxon>
        <taxon>Actinopterygii</taxon>
        <taxon>Neopterygii</taxon>
        <taxon>Teleostei</taxon>
        <taxon>Neoteleostei</taxon>
        <taxon>Acanthomorphata</taxon>
        <taxon>Eupercaria</taxon>
        <taxon>Sciaenidae</taxon>
        <taxon>Nibea</taxon>
    </lineage>
</organism>
<name>A0ACB7F146_NIBAL</name>
<sequence length="71" mass="7807">MADENETAPMPEKEDVEDHGHCSDCENEEHHFDDGDRGLGDDTGAKKKKKKQKKKKKSGATEAAQDPLAKA</sequence>
<gene>
    <name evidence="1" type="ORF">GBF38_022781</name>
</gene>
<protein>
    <submittedName>
        <fullName evidence="1">Uncharacterized protein</fullName>
    </submittedName>
</protein>